<evidence type="ECO:0000313" key="2">
    <source>
        <dbReference type="Proteomes" id="UP000078543"/>
    </source>
</evidence>
<protein>
    <submittedName>
        <fullName evidence="1">VWA domain-containing protein</fullName>
    </submittedName>
</protein>
<dbReference type="PANTHER" id="PTHR39338:SF7">
    <property type="entry name" value="BLL6692 PROTEIN"/>
    <property type="match status" value="1"/>
</dbReference>
<dbReference type="AlphaFoldDB" id="A0A178MT16"/>
<comment type="caution">
    <text evidence="1">The sequence shown here is derived from an EMBL/GenBank/DDBJ whole genome shotgun (WGS) entry which is preliminary data.</text>
</comment>
<dbReference type="Pfam" id="PF05762">
    <property type="entry name" value="VWA_CoxE"/>
    <property type="match status" value="1"/>
</dbReference>
<evidence type="ECO:0000313" key="1">
    <source>
        <dbReference type="EMBL" id="OAN52935.1"/>
    </source>
</evidence>
<gene>
    <name evidence="1" type="ORF">A6A05_10260</name>
</gene>
<proteinExistence type="predicted"/>
<dbReference type="OrthoDB" id="9764216at2"/>
<dbReference type="PANTHER" id="PTHR39338">
    <property type="entry name" value="BLL5662 PROTEIN-RELATED"/>
    <property type="match status" value="1"/>
</dbReference>
<dbReference type="RefSeq" id="WP_068499052.1">
    <property type="nucleotide sequence ID" value="NZ_LWQU01000127.1"/>
</dbReference>
<organism evidence="1 2">
    <name type="scientific">Magnetospirillum moscoviense</name>
    <dbReference type="NCBI Taxonomy" id="1437059"/>
    <lineage>
        <taxon>Bacteria</taxon>
        <taxon>Pseudomonadati</taxon>
        <taxon>Pseudomonadota</taxon>
        <taxon>Alphaproteobacteria</taxon>
        <taxon>Rhodospirillales</taxon>
        <taxon>Rhodospirillaceae</taxon>
        <taxon>Magnetospirillum</taxon>
    </lineage>
</organism>
<dbReference type="InterPro" id="IPR008912">
    <property type="entry name" value="Uncharacterised_CoxE"/>
</dbReference>
<name>A0A178MT16_9PROT</name>
<accession>A0A178MT16</accession>
<keyword evidence="2" id="KW-1185">Reference proteome</keyword>
<dbReference type="STRING" id="1437059.A6A05_10260"/>
<dbReference type="EMBL" id="LWQU01000127">
    <property type="protein sequence ID" value="OAN52935.1"/>
    <property type="molecule type" value="Genomic_DNA"/>
</dbReference>
<sequence>MFLDLFLELKAAKVPVSLREYLTLLDALDRGVAGHSPETFYYLARAALVKDERNLDKFDQVFGRVFDGIVGEGAQAGDGVAAEIPDEWLRALAEKLLSPEEMAAIKAAGGFDELMEMLKKRLTEQNERHQGGSKWIGTGGTSPFGAFGYNPAGVRIGQPTNRHNRAVKVWDRRDFKNLDDGLELGTRNFRLALRRLRRFAREGAATELDLDQTITHTARQAGMLDVRFRPERHNKIKVLLLLDVGGSMDAHVAACEELFSAARSEFKHLEHYYFHNCPYGHLWRDNERRWDERVSTLDVLHTYPHDWKLVIVGDAAMSPWEITVPGAAVEEWNEEPGQVWLERVLANWPNAVWLNPAAERMWGWTESTQLLQRMMGGRMYPLTLDGLDQAMRELNKGAAAGGGGAWRPRP</sequence>
<dbReference type="Proteomes" id="UP000078543">
    <property type="component" value="Unassembled WGS sequence"/>
</dbReference>
<reference evidence="1 2" key="1">
    <citation type="submission" date="2016-04" db="EMBL/GenBank/DDBJ databases">
        <title>Draft genome sequence of freshwater magnetotactic bacteria Magnetospirillum marisnigri SP-1 and Magnetospirillum moscoviense BB-1.</title>
        <authorList>
            <person name="Koziaeva V."/>
            <person name="Dziuba M.V."/>
            <person name="Ivanov T.M."/>
            <person name="Kuznetsov B."/>
            <person name="Grouzdev D.S."/>
        </authorList>
    </citation>
    <scope>NUCLEOTIDE SEQUENCE [LARGE SCALE GENOMIC DNA]</scope>
    <source>
        <strain evidence="1 2">BB-1</strain>
    </source>
</reference>